<gene>
    <name evidence="2" type="ORF">EDD18DRAFT_1355570</name>
</gene>
<feature type="domain" description="DUF3533" evidence="1">
    <location>
        <begin position="9"/>
        <end position="74"/>
    </location>
</feature>
<organism evidence="2 3">
    <name type="scientific">Armillaria luteobubalina</name>
    <dbReference type="NCBI Taxonomy" id="153913"/>
    <lineage>
        <taxon>Eukaryota</taxon>
        <taxon>Fungi</taxon>
        <taxon>Dikarya</taxon>
        <taxon>Basidiomycota</taxon>
        <taxon>Agaricomycotina</taxon>
        <taxon>Agaricomycetes</taxon>
        <taxon>Agaricomycetidae</taxon>
        <taxon>Agaricales</taxon>
        <taxon>Marasmiineae</taxon>
        <taxon>Physalacriaceae</taxon>
        <taxon>Armillaria</taxon>
    </lineage>
</organism>
<sequence length="188" mass="21532">MSSGIIVVKKVSWTEQPLSNFSSDADQIINLIIDQKTWITVVVNLNATVTLQAAVSAIDEDVLVMISRHFSFVSWNKNDTSFPARSRGNPAKVLDDTRKEFIVKTWVSVCKLMENNPLLRLQRMYTVSRDMLTMMIWEESLDDNLLLNEYELWQDILQDAFLHRSEKLYSSMAELMKKAGSEILGLVV</sequence>
<dbReference type="Proteomes" id="UP001175228">
    <property type="component" value="Unassembled WGS sequence"/>
</dbReference>
<dbReference type="Pfam" id="PF12051">
    <property type="entry name" value="DUF3533"/>
    <property type="match status" value="1"/>
</dbReference>
<name>A0AA39Q2U8_9AGAR</name>
<protein>
    <recommendedName>
        <fullName evidence="1">DUF3533 domain-containing protein</fullName>
    </recommendedName>
</protein>
<accession>A0AA39Q2U8</accession>
<evidence type="ECO:0000313" key="3">
    <source>
        <dbReference type="Proteomes" id="UP001175228"/>
    </source>
</evidence>
<dbReference type="AlphaFoldDB" id="A0AA39Q2U8"/>
<dbReference type="InterPro" id="IPR022703">
    <property type="entry name" value="DUF3533"/>
</dbReference>
<evidence type="ECO:0000259" key="1">
    <source>
        <dbReference type="Pfam" id="PF12051"/>
    </source>
</evidence>
<reference evidence="2" key="1">
    <citation type="submission" date="2023-06" db="EMBL/GenBank/DDBJ databases">
        <authorList>
            <consortium name="Lawrence Berkeley National Laboratory"/>
            <person name="Ahrendt S."/>
            <person name="Sahu N."/>
            <person name="Indic B."/>
            <person name="Wong-Bajracharya J."/>
            <person name="Merenyi Z."/>
            <person name="Ke H.-M."/>
            <person name="Monk M."/>
            <person name="Kocsube S."/>
            <person name="Drula E."/>
            <person name="Lipzen A."/>
            <person name="Balint B."/>
            <person name="Henrissat B."/>
            <person name="Andreopoulos B."/>
            <person name="Martin F.M."/>
            <person name="Harder C.B."/>
            <person name="Rigling D."/>
            <person name="Ford K.L."/>
            <person name="Foster G.D."/>
            <person name="Pangilinan J."/>
            <person name="Papanicolaou A."/>
            <person name="Barry K."/>
            <person name="LaButti K."/>
            <person name="Viragh M."/>
            <person name="Koriabine M."/>
            <person name="Yan M."/>
            <person name="Riley R."/>
            <person name="Champramary S."/>
            <person name="Plett K.L."/>
            <person name="Tsai I.J."/>
            <person name="Slot J."/>
            <person name="Sipos G."/>
            <person name="Plett J."/>
            <person name="Nagy L.G."/>
            <person name="Grigoriev I.V."/>
        </authorList>
    </citation>
    <scope>NUCLEOTIDE SEQUENCE</scope>
    <source>
        <strain evidence="2">HWK02</strain>
    </source>
</reference>
<comment type="caution">
    <text evidence="2">The sequence shown here is derived from an EMBL/GenBank/DDBJ whole genome shotgun (WGS) entry which is preliminary data.</text>
</comment>
<proteinExistence type="predicted"/>
<dbReference type="EMBL" id="JAUEPU010000021">
    <property type="protein sequence ID" value="KAK0494239.1"/>
    <property type="molecule type" value="Genomic_DNA"/>
</dbReference>
<keyword evidence="3" id="KW-1185">Reference proteome</keyword>
<evidence type="ECO:0000313" key="2">
    <source>
        <dbReference type="EMBL" id="KAK0494239.1"/>
    </source>
</evidence>